<dbReference type="EMBL" id="AGWU01000020">
    <property type="protein sequence ID" value="EKB19125.1"/>
    <property type="molecule type" value="Genomic_DNA"/>
</dbReference>
<dbReference type="Gene3D" id="3.40.50.1220">
    <property type="entry name" value="TPP-binding domain"/>
    <property type="match status" value="1"/>
</dbReference>
<reference evidence="1 2" key="1">
    <citation type="submission" date="2012-06" db="EMBL/GenBank/DDBJ databases">
        <title>The Genome Sequence of Aeromonas veronii AMC34.</title>
        <authorList>
            <consortium name="The Broad Institute Genome Sequencing Platform"/>
            <person name="Earl A."/>
            <person name="Ward D."/>
            <person name="Feldgarden M."/>
            <person name="Gevers D."/>
            <person name="Graf J."/>
            <person name="Tomasi A."/>
            <person name="Horneman A."/>
            <person name="Walker B."/>
            <person name="Young S.K."/>
            <person name="Zeng Q."/>
            <person name="Gargeya S."/>
            <person name="Fitzgerald M."/>
            <person name="Haas B."/>
            <person name="Abouelleil A."/>
            <person name="Alvarado L."/>
            <person name="Arachchi H.M."/>
            <person name="Berlin A.M."/>
            <person name="Chapman S.B."/>
            <person name="Goldberg J."/>
            <person name="Griggs A."/>
            <person name="Gujja S."/>
            <person name="Hansen M."/>
            <person name="Howarth C."/>
            <person name="Imamovic A."/>
            <person name="Larimer J."/>
            <person name="McCowan C."/>
            <person name="Montmayeur A."/>
            <person name="Murphy C."/>
            <person name="Neiman D."/>
            <person name="Pearson M."/>
            <person name="Priest M."/>
            <person name="Roberts A."/>
            <person name="Saif S."/>
            <person name="Shea T."/>
            <person name="Sisk P."/>
            <person name="Sykes S."/>
            <person name="Wortman J."/>
            <person name="Nusbaum C."/>
            <person name="Birren B."/>
        </authorList>
    </citation>
    <scope>NUCLEOTIDE SEQUENCE [LARGE SCALE GENOMIC DNA]</scope>
    <source>
        <strain evidence="1 2">AMC34</strain>
    </source>
</reference>
<comment type="caution">
    <text evidence="1">The sequence shown here is derived from an EMBL/GenBank/DDBJ whole genome shotgun (WGS) entry which is preliminary data.</text>
</comment>
<dbReference type="PATRIC" id="fig|1073383.3.peg.2911"/>
<name>K1IJ86_AERVE</name>
<accession>K1IJ86</accession>
<evidence type="ECO:0000313" key="2">
    <source>
        <dbReference type="Proteomes" id="UP000006087"/>
    </source>
</evidence>
<dbReference type="Proteomes" id="UP000006087">
    <property type="component" value="Unassembled WGS sequence"/>
</dbReference>
<dbReference type="HOGENOM" id="CLU_412600_0_0_6"/>
<protein>
    <submittedName>
        <fullName evidence="1">Uncharacterized protein</fullName>
    </submittedName>
</protein>
<evidence type="ECO:0000313" key="1">
    <source>
        <dbReference type="EMBL" id="EKB19125.1"/>
    </source>
</evidence>
<organism evidence="1 2">
    <name type="scientific">Aeromonas veronii AMC34</name>
    <dbReference type="NCBI Taxonomy" id="1073383"/>
    <lineage>
        <taxon>Bacteria</taxon>
        <taxon>Pseudomonadati</taxon>
        <taxon>Pseudomonadota</taxon>
        <taxon>Gammaproteobacteria</taxon>
        <taxon>Aeromonadales</taxon>
        <taxon>Aeromonadaceae</taxon>
        <taxon>Aeromonas</taxon>
    </lineage>
</organism>
<dbReference type="RefSeq" id="WP_005345608.1">
    <property type="nucleotide sequence ID" value="NZ_JH823256.1"/>
</dbReference>
<proteinExistence type="predicted"/>
<gene>
    <name evidence="1" type="ORF">HMPREF1168_02899</name>
</gene>
<dbReference type="SUPFAM" id="SSF52467">
    <property type="entry name" value="DHS-like NAD/FAD-binding domain"/>
    <property type="match status" value="1"/>
</dbReference>
<dbReference type="Pfam" id="PF13289">
    <property type="entry name" value="SIR2_2"/>
    <property type="match status" value="1"/>
</dbReference>
<dbReference type="InterPro" id="IPR029035">
    <property type="entry name" value="DHS-like_NAD/FAD-binding_dom"/>
</dbReference>
<dbReference type="AlphaFoldDB" id="K1IJ86"/>
<sequence length="665" mass="75765">MQFIPNGPDIPNELLHAHEEGRVLFFCGAGISYPAGLPGFGELVIRMSKHAGEPLDRSEQDMVTQGGLDRAIGHYEKRIQGGRAAVRRGLPSCLTADLSKPRALTTHLALLTLGKDKKDNLKLVTTNFDTLFEKAGKSPITIHQAPPSRSRWNGVVHLHGRMPDSASEEDLDQLILSDGDFGQAYLTEGWAARFVAGLFRDYTLCFVGYSIDDPVLRYMTAAHALDGSRKIFAFASYKRDELDITKQKWQDKHVIPIMYDDVNYHRMLHQTLHVWASIYRDGVRGKERLVARYAYKQPNQSSSQNDFVSRMRWALADPSGLPAKCFAQLNPTPSLDWLDVFTSKCFGHNDLTCFGVQPQGKINESLSFSLLQHPASYMSAPAMSVVTNGLSGDWDEVMPPLAYWLTRHLGNPKLLLWVVSNGGQLHRRWRRLVENALSHSDSMMCDGQFIEIDEVKEQSQYAIPDPMMRTLWRLLLLGRIKCSDCDRNIFQWISHLGREPSNVMLRLELRELLAPKIALRKPYNLSSNKTDQEPINVRERVDWELVLAADNVRYAISHDVNNQQWKTALPYFLDELQQLLHDALDLQRELNDASEYRDFSYLALPSIALYDSHSGHYDWLVLVELLREAWLMVLKSDRVQAIKIAQSWFSLPYPLFKRLALFAAS</sequence>